<accession>A0A518J1Y9</accession>
<gene>
    <name evidence="3" type="ORF">Mal33_53820</name>
</gene>
<feature type="coiled-coil region" evidence="1">
    <location>
        <begin position="62"/>
        <end position="89"/>
    </location>
</feature>
<feature type="signal peptide" evidence="2">
    <location>
        <begin position="1"/>
        <end position="21"/>
    </location>
</feature>
<dbReference type="AlphaFoldDB" id="A0A518J1Y9"/>
<evidence type="ECO:0000313" key="3">
    <source>
        <dbReference type="EMBL" id="QDV59354.1"/>
    </source>
</evidence>
<dbReference type="EMBL" id="CP036318">
    <property type="protein sequence ID" value="QDV59354.1"/>
    <property type="molecule type" value="Genomic_DNA"/>
</dbReference>
<reference evidence="3 4" key="1">
    <citation type="submission" date="2019-02" db="EMBL/GenBank/DDBJ databases">
        <title>Deep-cultivation of Planctomycetes and their phenomic and genomic characterization uncovers novel biology.</title>
        <authorList>
            <person name="Wiegand S."/>
            <person name="Jogler M."/>
            <person name="Boedeker C."/>
            <person name="Pinto D."/>
            <person name="Vollmers J."/>
            <person name="Rivas-Marin E."/>
            <person name="Kohn T."/>
            <person name="Peeters S.H."/>
            <person name="Heuer A."/>
            <person name="Rast P."/>
            <person name="Oberbeckmann S."/>
            <person name="Bunk B."/>
            <person name="Jeske O."/>
            <person name="Meyerdierks A."/>
            <person name="Storesund J.E."/>
            <person name="Kallscheuer N."/>
            <person name="Luecker S."/>
            <person name="Lage O.M."/>
            <person name="Pohl T."/>
            <person name="Merkel B.J."/>
            <person name="Hornburger P."/>
            <person name="Mueller R.-W."/>
            <person name="Bruemmer F."/>
            <person name="Labrenz M."/>
            <person name="Spormann A.M."/>
            <person name="Op den Camp H."/>
            <person name="Overmann J."/>
            <person name="Amann R."/>
            <person name="Jetten M.S.M."/>
            <person name="Mascher T."/>
            <person name="Medema M.H."/>
            <person name="Devos D.P."/>
            <person name="Kaster A.-K."/>
            <person name="Ovreas L."/>
            <person name="Rohde M."/>
            <person name="Galperin M.Y."/>
            <person name="Jogler C."/>
        </authorList>
    </citation>
    <scope>NUCLEOTIDE SEQUENCE [LARGE SCALE GENOMIC DNA]</scope>
    <source>
        <strain evidence="3 4">Mal33</strain>
    </source>
</reference>
<evidence type="ECO:0008006" key="5">
    <source>
        <dbReference type="Google" id="ProtNLM"/>
    </source>
</evidence>
<sequence precursor="true">MIFRRCALIALLLTSGAAAHAETWTTLNGQQFEAKFRGMWGKAAIFERSDGRRAAITLLNMNAESRIRLQKLTEEVDAKRMQRVEELQQAADAAAMAATAEPNADGTASTLPPVVEYQPMTDGMDLKATIAHLLDQSSSGHLRVYWDALPASYQRDIDQLRTDLTGKIPASQWDARIGLLTKVVRVLQEKQSLLMGSSMLASFPAPMKDSLRDGISPLVDQLATIMQQGQLSHDKVSQTELGALIAEVSPELAGPMRKLLEATRGKSPIAPNIERMQIEQTDDSHGTVQDPAADYNNTWSKVEQRWVSDKIADDWTNNLQAAGLQLESFFGEQANAQAAQIETVVDGLLAAQDQQAFDAVIFQVVLQMGPMMKQFGIAPGMPGGM</sequence>
<organism evidence="3 4">
    <name type="scientific">Rosistilla oblonga</name>
    <dbReference type="NCBI Taxonomy" id="2527990"/>
    <lineage>
        <taxon>Bacteria</taxon>
        <taxon>Pseudomonadati</taxon>
        <taxon>Planctomycetota</taxon>
        <taxon>Planctomycetia</taxon>
        <taxon>Pirellulales</taxon>
        <taxon>Pirellulaceae</taxon>
        <taxon>Rosistilla</taxon>
    </lineage>
</organism>
<keyword evidence="2" id="KW-0732">Signal</keyword>
<keyword evidence="1" id="KW-0175">Coiled coil</keyword>
<feature type="chain" id="PRO_5021953543" description="SLA1 homology domain-containing protein" evidence="2">
    <location>
        <begin position="22"/>
        <end position="385"/>
    </location>
</feature>
<name>A0A518J1Y9_9BACT</name>
<evidence type="ECO:0000256" key="2">
    <source>
        <dbReference type="SAM" id="SignalP"/>
    </source>
</evidence>
<keyword evidence="4" id="KW-1185">Reference proteome</keyword>
<dbReference type="Proteomes" id="UP000316770">
    <property type="component" value="Chromosome"/>
</dbReference>
<evidence type="ECO:0000313" key="4">
    <source>
        <dbReference type="Proteomes" id="UP000316770"/>
    </source>
</evidence>
<dbReference type="RefSeq" id="WP_145290754.1">
    <property type="nucleotide sequence ID" value="NZ_CP036318.1"/>
</dbReference>
<evidence type="ECO:0000256" key="1">
    <source>
        <dbReference type="SAM" id="Coils"/>
    </source>
</evidence>
<proteinExistence type="predicted"/>
<protein>
    <recommendedName>
        <fullName evidence="5">SLA1 homology domain-containing protein</fullName>
    </recommendedName>
</protein>